<evidence type="ECO:0000313" key="8">
    <source>
        <dbReference type="EMBL" id="MSR91850.1"/>
    </source>
</evidence>
<dbReference type="Proteomes" id="UP000460287">
    <property type="component" value="Unassembled WGS sequence"/>
</dbReference>
<keyword evidence="9" id="KW-1185">Reference proteome</keyword>
<dbReference type="NCBIfam" id="TIGR03824">
    <property type="entry name" value="FlgM_jcvi"/>
    <property type="match status" value="1"/>
</dbReference>
<reference evidence="8 9" key="1">
    <citation type="submission" date="2019-08" db="EMBL/GenBank/DDBJ databases">
        <title>In-depth cultivation of the pig gut microbiome towards novel bacterial diversity and tailored functional studies.</title>
        <authorList>
            <person name="Wylensek D."/>
            <person name="Hitch T.C.A."/>
            <person name="Clavel T."/>
        </authorList>
    </citation>
    <scope>NUCLEOTIDE SEQUENCE [LARGE SCALE GENOMIC DNA]</scope>
    <source>
        <strain evidence="8 9">WCA-383-APC-5B</strain>
    </source>
</reference>
<dbReference type="EMBL" id="VULX01000016">
    <property type="protein sequence ID" value="MSR91850.1"/>
    <property type="molecule type" value="Genomic_DNA"/>
</dbReference>
<feature type="domain" description="Anti-sigma-28 factor FlgM C-terminal" evidence="7">
    <location>
        <begin position="33"/>
        <end position="84"/>
    </location>
</feature>
<dbReference type="InterPro" id="IPR007412">
    <property type="entry name" value="FlgM"/>
</dbReference>
<dbReference type="AlphaFoldDB" id="A0A7X2N0A4"/>
<name>A0A7X2N0A4_9CLOT</name>
<dbReference type="GO" id="GO:0045892">
    <property type="term" value="P:negative regulation of DNA-templated transcription"/>
    <property type="evidence" value="ECO:0007669"/>
    <property type="project" value="InterPro"/>
</dbReference>
<gene>
    <name evidence="8" type="primary">flgM</name>
    <name evidence="8" type="ORF">FYJ33_10645</name>
</gene>
<keyword evidence="8" id="KW-0282">Flagellum</keyword>
<keyword evidence="6" id="KW-0804">Transcription</keyword>
<evidence type="ECO:0000259" key="7">
    <source>
        <dbReference type="Pfam" id="PF04316"/>
    </source>
</evidence>
<comment type="caution">
    <text evidence="8">The sequence shown here is derived from an EMBL/GenBank/DDBJ whole genome shotgun (WGS) entry which is preliminary data.</text>
</comment>
<dbReference type="GO" id="GO:0044781">
    <property type="term" value="P:bacterial-type flagellum organization"/>
    <property type="evidence" value="ECO:0007669"/>
    <property type="project" value="UniProtKB-KW"/>
</dbReference>
<organism evidence="8 9">
    <name type="scientific">Inconstantimicrobium porci</name>
    <dbReference type="NCBI Taxonomy" id="2652291"/>
    <lineage>
        <taxon>Bacteria</taxon>
        <taxon>Bacillati</taxon>
        <taxon>Bacillota</taxon>
        <taxon>Clostridia</taxon>
        <taxon>Eubacteriales</taxon>
        <taxon>Clostridiaceae</taxon>
        <taxon>Inconstantimicrobium</taxon>
    </lineage>
</organism>
<evidence type="ECO:0000256" key="4">
    <source>
        <dbReference type="ARBA" id="ARBA00022795"/>
    </source>
</evidence>
<dbReference type="InterPro" id="IPR031316">
    <property type="entry name" value="FlgM_C"/>
</dbReference>
<keyword evidence="8" id="KW-0966">Cell projection</keyword>
<evidence type="ECO:0000256" key="6">
    <source>
        <dbReference type="ARBA" id="ARBA00023163"/>
    </source>
</evidence>
<evidence type="ECO:0000256" key="1">
    <source>
        <dbReference type="ARBA" id="ARBA00005322"/>
    </source>
</evidence>
<evidence type="ECO:0000313" key="9">
    <source>
        <dbReference type="Proteomes" id="UP000460287"/>
    </source>
</evidence>
<evidence type="ECO:0000256" key="2">
    <source>
        <dbReference type="ARBA" id="ARBA00017823"/>
    </source>
</evidence>
<comment type="similarity">
    <text evidence="1">Belongs to the FlgM family.</text>
</comment>
<dbReference type="SUPFAM" id="SSF101498">
    <property type="entry name" value="Anti-sigma factor FlgM"/>
    <property type="match status" value="1"/>
</dbReference>
<evidence type="ECO:0000256" key="5">
    <source>
        <dbReference type="ARBA" id="ARBA00023015"/>
    </source>
</evidence>
<keyword evidence="5" id="KW-0805">Transcription regulation</keyword>
<evidence type="ECO:0000256" key="3">
    <source>
        <dbReference type="ARBA" id="ARBA00022491"/>
    </source>
</evidence>
<keyword evidence="3" id="KW-0678">Repressor</keyword>
<sequence>MNINKIASTSNITKVYNSNRVNSIQHTKKVDTDKIEISDAARVLSSMSDDLCGIDREKKVEAVRNQITNGTYKCDAKLIAGGIVKAIKEQR</sequence>
<dbReference type="RefSeq" id="WP_154531746.1">
    <property type="nucleotide sequence ID" value="NZ_JAQXTV010000084.1"/>
</dbReference>
<keyword evidence="8" id="KW-0969">Cilium</keyword>
<dbReference type="InterPro" id="IPR035890">
    <property type="entry name" value="Anti-sigma-28_factor_FlgM_sf"/>
</dbReference>
<proteinExistence type="inferred from homology"/>
<protein>
    <recommendedName>
        <fullName evidence="2">Negative regulator of flagellin synthesis</fullName>
    </recommendedName>
</protein>
<accession>A0A7X2N0A4</accession>
<keyword evidence="4" id="KW-1005">Bacterial flagellum biogenesis</keyword>
<dbReference type="Pfam" id="PF04316">
    <property type="entry name" value="FlgM"/>
    <property type="match status" value="1"/>
</dbReference>